<keyword evidence="2" id="KW-0732">Signal</keyword>
<dbReference type="Proteomes" id="UP000240493">
    <property type="component" value="Unassembled WGS sequence"/>
</dbReference>
<sequence length="68" mass="7759">MRCLLIYFLQLLFLILLLSVPQAPPLPTTSWRLCSPTFKSFFFPNYLSFFSNCFFASSISSLSVAPNN</sequence>
<evidence type="ECO:0000313" key="3">
    <source>
        <dbReference type="EMBL" id="PTB44871.1"/>
    </source>
</evidence>
<dbReference type="AlphaFoldDB" id="A0A2T3ZJ80"/>
<keyword evidence="1" id="KW-0812">Transmembrane</keyword>
<keyword evidence="1" id="KW-1133">Transmembrane helix</keyword>
<protein>
    <recommendedName>
        <fullName evidence="5">Secreted protein</fullName>
    </recommendedName>
</protein>
<evidence type="ECO:0008006" key="5">
    <source>
        <dbReference type="Google" id="ProtNLM"/>
    </source>
</evidence>
<organism evidence="3 4">
    <name type="scientific">Trichoderma asperellum (strain ATCC 204424 / CBS 433.97 / NBRC 101777)</name>
    <dbReference type="NCBI Taxonomy" id="1042311"/>
    <lineage>
        <taxon>Eukaryota</taxon>
        <taxon>Fungi</taxon>
        <taxon>Dikarya</taxon>
        <taxon>Ascomycota</taxon>
        <taxon>Pezizomycotina</taxon>
        <taxon>Sordariomycetes</taxon>
        <taxon>Hypocreomycetidae</taxon>
        <taxon>Hypocreales</taxon>
        <taxon>Hypocreaceae</taxon>
        <taxon>Trichoderma</taxon>
    </lineage>
</organism>
<dbReference type="EMBL" id="KZ679257">
    <property type="protein sequence ID" value="PTB44871.1"/>
    <property type="molecule type" value="Genomic_DNA"/>
</dbReference>
<gene>
    <name evidence="3" type="ORF">M441DRAFT_53958</name>
</gene>
<evidence type="ECO:0000256" key="1">
    <source>
        <dbReference type="SAM" id="Phobius"/>
    </source>
</evidence>
<feature type="chain" id="PRO_5015613253" description="Secreted protein" evidence="2">
    <location>
        <begin position="20"/>
        <end position="68"/>
    </location>
</feature>
<keyword evidence="4" id="KW-1185">Reference proteome</keyword>
<reference evidence="3 4" key="1">
    <citation type="submission" date="2016-07" db="EMBL/GenBank/DDBJ databases">
        <title>Multiple horizontal gene transfer events from other fungi enriched the ability of initially mycotrophic Trichoderma (Ascomycota) to feed on dead plant biomass.</title>
        <authorList>
            <consortium name="DOE Joint Genome Institute"/>
            <person name="Aerts A."/>
            <person name="Atanasova L."/>
            <person name="Chenthamara K."/>
            <person name="Zhang J."/>
            <person name="Grujic M."/>
            <person name="Henrissat B."/>
            <person name="Kuo A."/>
            <person name="Salamov A."/>
            <person name="Lipzen A."/>
            <person name="Labutti K."/>
            <person name="Barry K."/>
            <person name="Miao Y."/>
            <person name="Rahimi M.J."/>
            <person name="Shen Q."/>
            <person name="Grigoriev I.V."/>
            <person name="Kubicek C.P."/>
            <person name="Druzhinina I.S."/>
        </authorList>
    </citation>
    <scope>NUCLEOTIDE SEQUENCE [LARGE SCALE GENOMIC DNA]</scope>
    <source>
        <strain evidence="3 4">CBS 433.97</strain>
    </source>
</reference>
<proteinExistence type="predicted"/>
<feature type="transmembrane region" description="Helical" evidence="1">
    <location>
        <begin position="46"/>
        <end position="65"/>
    </location>
</feature>
<evidence type="ECO:0000256" key="2">
    <source>
        <dbReference type="SAM" id="SignalP"/>
    </source>
</evidence>
<name>A0A2T3ZJ80_TRIA4</name>
<evidence type="ECO:0000313" key="4">
    <source>
        <dbReference type="Proteomes" id="UP000240493"/>
    </source>
</evidence>
<feature type="signal peptide" evidence="2">
    <location>
        <begin position="1"/>
        <end position="19"/>
    </location>
</feature>
<accession>A0A2T3ZJ80</accession>
<keyword evidence="1" id="KW-0472">Membrane</keyword>